<protein>
    <submittedName>
        <fullName evidence="2">Uncharacterized protein</fullName>
    </submittedName>
</protein>
<dbReference type="RefSeq" id="XP_040781320.1">
    <property type="nucleotide sequence ID" value="XM_040922904.1"/>
</dbReference>
<gene>
    <name evidence="2" type="ORF">M406DRAFT_354408</name>
</gene>
<feature type="compositionally biased region" description="Pro residues" evidence="1">
    <location>
        <begin position="74"/>
        <end position="87"/>
    </location>
</feature>
<dbReference type="EMBL" id="MU032344">
    <property type="protein sequence ID" value="KAF3770359.1"/>
    <property type="molecule type" value="Genomic_DNA"/>
</dbReference>
<reference evidence="2" key="1">
    <citation type="journal article" date="2020" name="Phytopathology">
        <title>Genome sequence of the chestnut blight fungus Cryphonectria parasitica EP155: A fundamental resource for an archetypical invasive plant pathogen.</title>
        <authorList>
            <person name="Crouch J.A."/>
            <person name="Dawe A."/>
            <person name="Aerts A."/>
            <person name="Barry K."/>
            <person name="Churchill A.C.L."/>
            <person name="Grimwood J."/>
            <person name="Hillman B."/>
            <person name="Milgroom M.G."/>
            <person name="Pangilinan J."/>
            <person name="Smith M."/>
            <person name="Salamov A."/>
            <person name="Schmutz J."/>
            <person name="Yadav J."/>
            <person name="Grigoriev I.V."/>
            <person name="Nuss D."/>
        </authorList>
    </citation>
    <scope>NUCLEOTIDE SEQUENCE</scope>
    <source>
        <strain evidence="2">EP155</strain>
    </source>
</reference>
<feature type="compositionally biased region" description="Polar residues" evidence="1">
    <location>
        <begin position="56"/>
        <end position="70"/>
    </location>
</feature>
<keyword evidence="3" id="KW-1185">Reference proteome</keyword>
<evidence type="ECO:0000256" key="1">
    <source>
        <dbReference type="SAM" id="MobiDB-lite"/>
    </source>
</evidence>
<evidence type="ECO:0000313" key="2">
    <source>
        <dbReference type="EMBL" id="KAF3770359.1"/>
    </source>
</evidence>
<dbReference type="AlphaFoldDB" id="A0A9P5CT73"/>
<organism evidence="2 3">
    <name type="scientific">Cryphonectria parasitica (strain ATCC 38755 / EP155)</name>
    <dbReference type="NCBI Taxonomy" id="660469"/>
    <lineage>
        <taxon>Eukaryota</taxon>
        <taxon>Fungi</taxon>
        <taxon>Dikarya</taxon>
        <taxon>Ascomycota</taxon>
        <taxon>Pezizomycotina</taxon>
        <taxon>Sordariomycetes</taxon>
        <taxon>Sordariomycetidae</taxon>
        <taxon>Diaporthales</taxon>
        <taxon>Cryphonectriaceae</taxon>
        <taxon>Cryphonectria-Endothia species complex</taxon>
        <taxon>Cryphonectria</taxon>
    </lineage>
</organism>
<evidence type="ECO:0000313" key="3">
    <source>
        <dbReference type="Proteomes" id="UP000803844"/>
    </source>
</evidence>
<name>A0A9P5CT73_CRYP1</name>
<dbReference type="GeneID" id="63840033"/>
<comment type="caution">
    <text evidence="2">The sequence shown here is derived from an EMBL/GenBank/DDBJ whole genome shotgun (WGS) entry which is preliminary data.</text>
</comment>
<accession>A0A9P5CT73</accession>
<proteinExistence type="predicted"/>
<dbReference type="Proteomes" id="UP000803844">
    <property type="component" value="Unassembled WGS sequence"/>
</dbReference>
<sequence length="87" mass="9439">MGPHTLSACQAPLRQRVTAAMGAVLCTVHLIDKADIFTPLPDISFHTPAPSHWYHTASNPENTNKRLTCSFSPAEPPPPPLHPSFAE</sequence>
<feature type="region of interest" description="Disordered" evidence="1">
    <location>
        <begin position="56"/>
        <end position="87"/>
    </location>
</feature>